<dbReference type="InterPro" id="IPR025668">
    <property type="entry name" value="Tnp_DDE_dom"/>
</dbReference>
<organism evidence="5 6">
    <name type="scientific">Aquiflexum balticum DSM 16537</name>
    <dbReference type="NCBI Taxonomy" id="758820"/>
    <lineage>
        <taxon>Bacteria</taxon>
        <taxon>Pseudomonadati</taxon>
        <taxon>Bacteroidota</taxon>
        <taxon>Cytophagia</taxon>
        <taxon>Cytophagales</taxon>
        <taxon>Cyclobacteriaceae</taxon>
        <taxon>Aquiflexum</taxon>
    </lineage>
</organism>
<evidence type="ECO:0000313" key="3">
    <source>
        <dbReference type="EMBL" id="SMD42475.1"/>
    </source>
</evidence>
<reference evidence="5" key="1">
    <citation type="submission" date="2017-04" db="EMBL/GenBank/DDBJ databases">
        <authorList>
            <person name="Afonso C.L."/>
            <person name="Miller P.J."/>
            <person name="Scott M.A."/>
            <person name="Spackman E."/>
            <person name="Goraichik I."/>
            <person name="Dimitrov K.M."/>
            <person name="Suarez D.L."/>
            <person name="Swayne D.E."/>
        </authorList>
    </citation>
    <scope>NUCLEOTIDE SEQUENCE [LARGE SCALE GENOMIC DNA]</scope>
    <source>
        <strain evidence="5">DSM 16537</strain>
    </source>
</reference>
<dbReference type="EMBL" id="LT838813">
    <property type="protein sequence ID" value="SMD45715.1"/>
    <property type="molecule type" value="Genomic_DNA"/>
</dbReference>
<accession>A0A1W2H9Y9</accession>
<evidence type="ECO:0000313" key="4">
    <source>
        <dbReference type="EMBL" id="SMD44832.1"/>
    </source>
</evidence>
<keyword evidence="6" id="KW-1185">Reference proteome</keyword>
<evidence type="ECO:0000313" key="6">
    <source>
        <dbReference type="Proteomes" id="UP000192333"/>
    </source>
</evidence>
<proteinExistence type="predicted"/>
<dbReference type="EMBL" id="LT838813">
    <property type="protein sequence ID" value="SMD42475.1"/>
    <property type="molecule type" value="Genomic_DNA"/>
</dbReference>
<dbReference type="NCBIfam" id="NF033539">
    <property type="entry name" value="transpos_IS1380"/>
    <property type="match status" value="1"/>
</dbReference>
<dbReference type="EMBL" id="LT838813">
    <property type="protein sequence ID" value="SMD41895.1"/>
    <property type="molecule type" value="Genomic_DNA"/>
</dbReference>
<reference evidence="6" key="2">
    <citation type="submission" date="2017-04" db="EMBL/GenBank/DDBJ databases">
        <authorList>
            <person name="Varghese N."/>
            <person name="Submissions S."/>
        </authorList>
    </citation>
    <scope>NUCLEOTIDE SEQUENCE [LARGE SCALE GENOMIC DNA]</scope>
    <source>
        <strain evidence="6">DSM 16537</strain>
    </source>
</reference>
<name>A0A1W2H9Y9_9BACT</name>
<dbReference type="Pfam" id="PF13701">
    <property type="entry name" value="DDE_Tnp_1_4"/>
    <property type="match status" value="1"/>
</dbReference>
<evidence type="ECO:0000313" key="5">
    <source>
        <dbReference type="EMBL" id="SMD45715.1"/>
    </source>
</evidence>
<gene>
    <name evidence="2" type="ORF">SAMN00777080_0429</name>
    <name evidence="3" type="ORF">SAMN00777080_1027</name>
    <name evidence="4" type="ORF">SAMN00777080_3467</name>
    <name evidence="5" type="ORF">SAMN00777080_4376</name>
</gene>
<dbReference type="AlphaFoldDB" id="A0A1W2H9Y9"/>
<dbReference type="InterPro" id="IPR047960">
    <property type="entry name" value="Transpos_IS1380"/>
</dbReference>
<dbReference type="OrthoDB" id="1376257at2"/>
<feature type="domain" description="Transposase DDE" evidence="1">
    <location>
        <begin position="8"/>
        <end position="422"/>
    </location>
</feature>
<dbReference type="EMBL" id="LT838813">
    <property type="protein sequence ID" value="SMD44832.1"/>
    <property type="molecule type" value="Genomic_DNA"/>
</dbReference>
<dbReference type="RefSeq" id="WP_084118757.1">
    <property type="nucleotide sequence ID" value="NZ_LT838813.1"/>
</dbReference>
<dbReference type="STRING" id="758820.SAMN00777080_0429"/>
<protein>
    <submittedName>
        <fullName evidence="5">Transposase DDE domain-containing protein</fullName>
    </submittedName>
</protein>
<evidence type="ECO:0000313" key="2">
    <source>
        <dbReference type="EMBL" id="SMD41895.1"/>
    </source>
</evidence>
<dbReference type="Proteomes" id="UP000192333">
    <property type="component" value="Chromosome I"/>
</dbReference>
<sequence length="430" mass="50295">MKVVKSNSISAFGGMNFVFEHLNKLNISDILSDSLPKLNPNSRYSWKDLFYSFLSIYYCGGDCIEDIHTNLRPHFENNPYIKLPSPDTLLKRLSELATENQICKTKRGSVEHEFNSNEELCKLNMAILSKLGVLNSQELTLDYDNTIIFNEKSDSKMTYKRDYGYQPGVCTINEEHIFYIENRNGNSDAKSFQIDTLQRMFGALEKVKTPKVSHFRADAASYQYEVIELLNEKSEFFYVGCRNSYVEKHFTQVQDWTTAKDEFGELQVGSILITPFSQQAREYKATPKPYRLLVKRRLRNDGQMNIITQDAYDYRAILTNNFDMTDLEVANFYAKRGNMERQFDILKNDFGWQCLPFSSLNKNSVFLYFSAICRNLYNNVINYFSTKCKSIKPTDRIKKFIFRFIILPAKWIKQSRQMKLKVYNPAFVYT</sequence>
<evidence type="ECO:0000259" key="1">
    <source>
        <dbReference type="Pfam" id="PF13701"/>
    </source>
</evidence>